<keyword evidence="8" id="KW-0812">Transmembrane</keyword>
<dbReference type="Proteomes" id="UP000251717">
    <property type="component" value="Unassembled WGS sequence"/>
</dbReference>
<dbReference type="EMBL" id="MZGS01000017">
    <property type="protein sequence ID" value="PWB87729.1"/>
    <property type="molecule type" value="Genomic_DNA"/>
</dbReference>
<evidence type="ECO:0000259" key="10">
    <source>
        <dbReference type="Pfam" id="PF13229"/>
    </source>
</evidence>
<evidence type="ECO:0000256" key="7">
    <source>
        <dbReference type="ARBA" id="ARBA00023237"/>
    </source>
</evidence>
<dbReference type="PANTHER" id="PTHR11319:SF35">
    <property type="entry name" value="OUTER MEMBRANE PROTEIN PMPC-RELATED"/>
    <property type="match status" value="1"/>
</dbReference>
<keyword evidence="5" id="KW-0732">Signal</keyword>
<dbReference type="Pfam" id="PF02415">
    <property type="entry name" value="Chlam_PMP"/>
    <property type="match status" value="1"/>
</dbReference>
<keyword evidence="7" id="KW-0998">Cell outer membrane</keyword>
<keyword evidence="4" id="KW-0964">Secreted</keyword>
<evidence type="ECO:0000256" key="2">
    <source>
        <dbReference type="ARBA" id="ARBA00004442"/>
    </source>
</evidence>
<evidence type="ECO:0000259" key="9">
    <source>
        <dbReference type="Pfam" id="PF01345"/>
    </source>
</evidence>
<evidence type="ECO:0000256" key="1">
    <source>
        <dbReference type="ARBA" id="ARBA00004196"/>
    </source>
</evidence>
<evidence type="ECO:0000313" key="12">
    <source>
        <dbReference type="Proteomes" id="UP000251717"/>
    </source>
</evidence>
<gene>
    <name evidence="11" type="primary">pmp6_1</name>
    <name evidence="11" type="ORF">MBBTH_06980</name>
</gene>
<dbReference type="AlphaFoldDB" id="A0A315XRN8"/>
<feature type="domain" description="Right handed beta helix" evidence="10">
    <location>
        <begin position="324"/>
        <end position="465"/>
    </location>
</feature>
<feature type="domain" description="DUF11" evidence="9">
    <location>
        <begin position="722"/>
        <end position="832"/>
    </location>
</feature>
<keyword evidence="8" id="KW-1133">Transmembrane helix</keyword>
<feature type="domain" description="Right handed beta helix" evidence="10">
    <location>
        <begin position="168"/>
        <end position="320"/>
    </location>
</feature>
<dbReference type="SUPFAM" id="SSF51126">
    <property type="entry name" value="Pectin lyase-like"/>
    <property type="match status" value="1"/>
</dbReference>
<dbReference type="RefSeq" id="WP_165814020.1">
    <property type="nucleotide sequence ID" value="NZ_MZGS01000017.1"/>
</dbReference>
<dbReference type="OrthoDB" id="78228at2157"/>
<dbReference type="InterPro" id="IPR012334">
    <property type="entry name" value="Pectin_lyas_fold"/>
</dbReference>
<dbReference type="Pfam" id="PF13229">
    <property type="entry name" value="Beta_helix"/>
    <property type="match status" value="2"/>
</dbReference>
<dbReference type="InterPro" id="IPR003368">
    <property type="entry name" value="POMP_repeat"/>
</dbReference>
<evidence type="ECO:0000256" key="8">
    <source>
        <dbReference type="SAM" id="Phobius"/>
    </source>
</evidence>
<dbReference type="NCBIfam" id="TIGR01451">
    <property type="entry name" value="B_ant_repeat"/>
    <property type="match status" value="2"/>
</dbReference>
<protein>
    <submittedName>
        <fullName evidence="11">Putative outer membrane protein pmp6</fullName>
    </submittedName>
</protein>
<evidence type="ECO:0000256" key="4">
    <source>
        <dbReference type="ARBA" id="ARBA00022525"/>
    </source>
</evidence>
<dbReference type="InterPro" id="IPR001434">
    <property type="entry name" value="OmcB-like_DUF11"/>
</dbReference>
<reference evidence="11 12" key="1">
    <citation type="submission" date="2017-03" db="EMBL/GenBank/DDBJ databases">
        <title>Genome sequence of Methanobrevibacter thaueri.</title>
        <authorList>
            <person name="Poehlein A."/>
            <person name="Seedorf H."/>
            <person name="Daniel R."/>
        </authorList>
    </citation>
    <scope>NUCLEOTIDE SEQUENCE [LARGE SCALE GENOMIC DNA]</scope>
    <source>
        <strain evidence="11 12">DSM 11995</strain>
    </source>
</reference>
<dbReference type="InterPro" id="IPR047589">
    <property type="entry name" value="DUF11_rpt"/>
</dbReference>
<evidence type="ECO:0000313" key="11">
    <source>
        <dbReference type="EMBL" id="PWB87729.1"/>
    </source>
</evidence>
<organism evidence="11 12">
    <name type="scientific">Methanobrevibacter thaueri</name>
    <dbReference type="NCBI Taxonomy" id="190975"/>
    <lineage>
        <taxon>Archaea</taxon>
        <taxon>Methanobacteriati</taxon>
        <taxon>Methanobacteriota</taxon>
        <taxon>Methanomada group</taxon>
        <taxon>Methanobacteria</taxon>
        <taxon>Methanobacteriales</taxon>
        <taxon>Methanobacteriaceae</taxon>
        <taxon>Methanobrevibacter</taxon>
    </lineage>
</organism>
<accession>A0A315XRN8</accession>
<comment type="subcellular location">
    <subcellularLocation>
        <location evidence="1">Cell envelope</location>
    </subcellularLocation>
    <subcellularLocation>
        <location evidence="2">Cell outer membrane</location>
    </subcellularLocation>
    <subcellularLocation>
        <location evidence="3">Secreted</location>
    </subcellularLocation>
</comment>
<feature type="domain" description="DUF11" evidence="9">
    <location>
        <begin position="956"/>
        <end position="1071"/>
    </location>
</feature>
<evidence type="ECO:0000256" key="3">
    <source>
        <dbReference type="ARBA" id="ARBA00004613"/>
    </source>
</evidence>
<feature type="transmembrane region" description="Helical" evidence="8">
    <location>
        <begin position="1109"/>
        <end position="1126"/>
    </location>
</feature>
<keyword evidence="12" id="KW-1185">Reference proteome</keyword>
<name>A0A315XRN8_9EURY</name>
<dbReference type="InterPro" id="IPR039448">
    <property type="entry name" value="Beta_helix"/>
</dbReference>
<feature type="domain" description="DUF11" evidence="9">
    <location>
        <begin position="841"/>
        <end position="951"/>
    </location>
</feature>
<keyword evidence="6 8" id="KW-0472">Membrane</keyword>
<dbReference type="SMART" id="SM00710">
    <property type="entry name" value="PbH1"/>
    <property type="match status" value="9"/>
</dbReference>
<sequence>MKFNKLFGIVLLISVLCLCISAAAAADGVDSHAVGADEGNLAVENNNDDVLGAGNSWYVKAGASGGDGSETSPYGDLKSVTNNANYKENDVIYVMDGTYKGAKNRNIDLKENTTVKAYDGANPVFDAQKQNSIFVISHNGITLQGLTLINGGGVVATTAQGTNSWCGGAICNSGDNLTVDGCTIKSNDPISYGGGIYSKGKNTEIKNSNFEGCEASNGGAIAIDGPYAKIVGNSFKNNAGAQGGAINIYNYGGALIANNSFTRNRANSGYGGAIYARAGNNYIANSTFDHNQARTYGGAICTVNPNTKIDNCTFKSNQIFNDNSNTNWGGAIYSQGRNTSIVNSRFTDNAVRDDGGAICVRNSKNLVENCTFDKNWAARGGAIFIVEKVSGGNISDVVINNCTFNDNGIITEQDGQPNLGTKGGAIYSWGIDTNVTNSKFNNNQAMVGGAILFERGHNFLENDTFTGNKAVRYGGGAISSTRFGDTINNCTFENNFAQGYGGAVSADYPTITNSKFIGNEANHGGAICTITANVSDSEFYDNKADDNWVVLAATKLIESNNIHPGQVALSMNHTTYLNMEYDMDKEIAIMPGYYAYCMEEFADYPQYGVLWENLRFAQNSLSEERIGEYVKILIFKYWNDESQHENLQKLVNAFTDRDFRNNDNPIVKEIVALYDSGYRVPTDNALRLYDNGTVAIFHFKEIITPSGTQNVFAFNITYNPNLTVEKEVITDPLYIGQEVDFNITVTNTGECNLTDIWINETDFSDGLVYKSFRSPYNWTYDEKSKLWILNDTLEMKKSAYIILTFNVTKAGNMTNNVTTGLGNYTFDNDTVNFTVYAPNMTVEKLTLNKTAFVGDNVTFMIVVTNTGDCNLTNVKVTEVFNSTELRFEDYTNKDKWNRNGNVFTLIGNLTSGNSANFTIVFNALVNGTLINTVNVTSNETENKTANNNTTVYKPNMSVEKISNNKTVKVGEMTSFVIVVKNTGDCNLTGVYVIDKGAEGLEYDHTVDESGKWSYEGDGKWTYNGVLGVNESSEFTIVFKALSEGFKVNNAIAGNNITNDTVNSTNTTNVTVEHNNETEVPENVTDVPENETADHNKPEKTVKAKVDAKATGNPLIVLIMALVALGFESRRRKQ</sequence>
<dbReference type="InterPro" id="IPR006626">
    <property type="entry name" value="PbH1"/>
</dbReference>
<evidence type="ECO:0000256" key="5">
    <source>
        <dbReference type="ARBA" id="ARBA00022729"/>
    </source>
</evidence>
<dbReference type="Pfam" id="PF01345">
    <property type="entry name" value="DUF11"/>
    <property type="match status" value="3"/>
</dbReference>
<dbReference type="PANTHER" id="PTHR11319">
    <property type="entry name" value="G PROTEIN-COUPLED RECEPTOR-RELATED"/>
    <property type="match status" value="1"/>
</dbReference>
<dbReference type="GO" id="GO:0005576">
    <property type="term" value="C:extracellular region"/>
    <property type="evidence" value="ECO:0007669"/>
    <property type="project" value="UniProtKB-SubCell"/>
</dbReference>
<evidence type="ECO:0000256" key="6">
    <source>
        <dbReference type="ARBA" id="ARBA00023136"/>
    </source>
</evidence>
<dbReference type="Gene3D" id="2.160.20.10">
    <property type="entry name" value="Single-stranded right-handed beta-helix, Pectin lyase-like"/>
    <property type="match status" value="1"/>
</dbReference>
<comment type="caution">
    <text evidence="11">The sequence shown here is derived from an EMBL/GenBank/DDBJ whole genome shotgun (WGS) entry which is preliminary data.</text>
</comment>
<dbReference type="InterPro" id="IPR011050">
    <property type="entry name" value="Pectin_lyase_fold/virulence"/>
</dbReference>
<proteinExistence type="predicted"/>